<dbReference type="Proteomes" id="UP000504615">
    <property type="component" value="Unplaced"/>
</dbReference>
<feature type="signal peptide" evidence="2">
    <location>
        <begin position="1"/>
        <end position="24"/>
    </location>
</feature>
<proteinExistence type="predicted"/>
<evidence type="ECO:0000256" key="1">
    <source>
        <dbReference type="SAM" id="MobiDB-lite"/>
    </source>
</evidence>
<feature type="region of interest" description="Disordered" evidence="1">
    <location>
        <begin position="99"/>
        <end position="127"/>
    </location>
</feature>
<name>A0A6I9WRW1_9HYME</name>
<keyword evidence="2" id="KW-0732">Signal</keyword>
<evidence type="ECO:0000256" key="2">
    <source>
        <dbReference type="SAM" id="SignalP"/>
    </source>
</evidence>
<accession>A0A6I9WRW1</accession>
<dbReference type="KEGG" id="pbar:105432086"/>
<gene>
    <name evidence="4" type="primary">LOC105432086</name>
</gene>
<reference evidence="4" key="1">
    <citation type="submission" date="2025-08" db="UniProtKB">
        <authorList>
            <consortium name="RefSeq"/>
        </authorList>
    </citation>
    <scope>IDENTIFICATION</scope>
</reference>
<protein>
    <submittedName>
        <fullName evidence="4">Uncharacterized protein LOC105432086</fullName>
    </submittedName>
</protein>
<evidence type="ECO:0000313" key="4">
    <source>
        <dbReference type="RefSeq" id="XP_011645009.1"/>
    </source>
</evidence>
<feature type="chain" id="PRO_5026776330" evidence="2">
    <location>
        <begin position="25"/>
        <end position="127"/>
    </location>
</feature>
<dbReference type="AlphaFoldDB" id="A0A6I9WRW1"/>
<dbReference type="OrthoDB" id="6514900at2759"/>
<evidence type="ECO:0000313" key="3">
    <source>
        <dbReference type="Proteomes" id="UP000504615"/>
    </source>
</evidence>
<dbReference type="RefSeq" id="XP_011645009.1">
    <property type="nucleotide sequence ID" value="XM_011646707.2"/>
</dbReference>
<organism evidence="3 4">
    <name type="scientific">Pogonomyrmex barbatus</name>
    <name type="common">red harvester ant</name>
    <dbReference type="NCBI Taxonomy" id="144034"/>
    <lineage>
        <taxon>Eukaryota</taxon>
        <taxon>Metazoa</taxon>
        <taxon>Ecdysozoa</taxon>
        <taxon>Arthropoda</taxon>
        <taxon>Hexapoda</taxon>
        <taxon>Insecta</taxon>
        <taxon>Pterygota</taxon>
        <taxon>Neoptera</taxon>
        <taxon>Endopterygota</taxon>
        <taxon>Hymenoptera</taxon>
        <taxon>Apocrita</taxon>
        <taxon>Aculeata</taxon>
        <taxon>Formicoidea</taxon>
        <taxon>Formicidae</taxon>
        <taxon>Myrmicinae</taxon>
        <taxon>Pogonomyrmex</taxon>
    </lineage>
</organism>
<feature type="compositionally biased region" description="Basic and acidic residues" evidence="1">
    <location>
        <begin position="112"/>
        <end position="127"/>
    </location>
</feature>
<keyword evidence="3" id="KW-1185">Reference proteome</keyword>
<dbReference type="GeneID" id="105432086"/>
<sequence>MNLSVSTATLCILIVALLSETTYARPRQDWFLSRQKRLSDQRLAELETLLALENVKGIVVPVGFGKVNPAVLGRKRRSISEDNFRKLQHLLLLIAQDAESTADQPDQIRPLPWKEDSREEQRDYQLI</sequence>